<comment type="caution">
    <text evidence="1">The sequence shown here is derived from an EMBL/GenBank/DDBJ whole genome shotgun (WGS) entry which is preliminary data.</text>
</comment>
<name>A0AAV4JIB7_9GAST</name>
<accession>A0AAV4JIB7</accession>
<organism evidence="1 2">
    <name type="scientific">Elysia marginata</name>
    <dbReference type="NCBI Taxonomy" id="1093978"/>
    <lineage>
        <taxon>Eukaryota</taxon>
        <taxon>Metazoa</taxon>
        <taxon>Spiralia</taxon>
        <taxon>Lophotrochozoa</taxon>
        <taxon>Mollusca</taxon>
        <taxon>Gastropoda</taxon>
        <taxon>Heterobranchia</taxon>
        <taxon>Euthyneura</taxon>
        <taxon>Panpulmonata</taxon>
        <taxon>Sacoglossa</taxon>
        <taxon>Placobranchoidea</taxon>
        <taxon>Plakobranchidae</taxon>
        <taxon>Elysia</taxon>
    </lineage>
</organism>
<evidence type="ECO:0000313" key="1">
    <source>
        <dbReference type="EMBL" id="GFS22532.1"/>
    </source>
</evidence>
<keyword evidence="2" id="KW-1185">Reference proteome</keyword>
<dbReference type="EMBL" id="BMAT01006934">
    <property type="protein sequence ID" value="GFS22532.1"/>
    <property type="molecule type" value="Genomic_DNA"/>
</dbReference>
<gene>
    <name evidence="1" type="ORF">ElyMa_003366500</name>
</gene>
<reference evidence="1 2" key="1">
    <citation type="journal article" date="2021" name="Elife">
        <title>Chloroplast acquisition without the gene transfer in kleptoplastic sea slugs, Plakobranchus ocellatus.</title>
        <authorList>
            <person name="Maeda T."/>
            <person name="Takahashi S."/>
            <person name="Yoshida T."/>
            <person name="Shimamura S."/>
            <person name="Takaki Y."/>
            <person name="Nagai Y."/>
            <person name="Toyoda A."/>
            <person name="Suzuki Y."/>
            <person name="Arimoto A."/>
            <person name="Ishii H."/>
            <person name="Satoh N."/>
            <person name="Nishiyama T."/>
            <person name="Hasebe M."/>
            <person name="Maruyama T."/>
            <person name="Minagawa J."/>
            <person name="Obokata J."/>
            <person name="Shigenobu S."/>
        </authorList>
    </citation>
    <scope>NUCLEOTIDE SEQUENCE [LARGE SCALE GENOMIC DNA]</scope>
</reference>
<dbReference type="Proteomes" id="UP000762676">
    <property type="component" value="Unassembled WGS sequence"/>
</dbReference>
<proteinExistence type="predicted"/>
<sequence length="87" mass="9705">MGTVRLLTCDRGRLVRIVLRIIQCVHPRVHKSDCYLRTIEELMPHRSQPDRTAAPSRCAAEIKGETSPSDGMPTVPLHWTSAVVTGE</sequence>
<protein>
    <submittedName>
        <fullName evidence="1">Uncharacterized protein</fullName>
    </submittedName>
</protein>
<evidence type="ECO:0000313" key="2">
    <source>
        <dbReference type="Proteomes" id="UP000762676"/>
    </source>
</evidence>
<dbReference type="AlphaFoldDB" id="A0AAV4JIB7"/>